<feature type="binding site" evidence="10">
    <location>
        <begin position="393"/>
        <end position="395"/>
    </location>
    <ligand>
        <name>L-glutamate</name>
        <dbReference type="ChEBI" id="CHEBI:29985"/>
    </ligand>
</feature>
<keyword evidence="6 11" id="KW-0865">Zymogen</keyword>
<organism evidence="13 14">
    <name type="scientific">Sulfidibacter corallicola</name>
    <dbReference type="NCBI Taxonomy" id="2818388"/>
    <lineage>
        <taxon>Bacteria</taxon>
        <taxon>Pseudomonadati</taxon>
        <taxon>Acidobacteriota</taxon>
        <taxon>Holophagae</taxon>
        <taxon>Acanthopleuribacterales</taxon>
        <taxon>Acanthopleuribacteraceae</taxon>
        <taxon>Sulfidibacter</taxon>
    </lineage>
</organism>
<dbReference type="InterPro" id="IPR055262">
    <property type="entry name" value="GGT_CS"/>
</dbReference>
<comment type="catalytic activity">
    <reaction evidence="1 11">
        <text>an S-substituted glutathione + H2O = an S-substituted L-cysteinylglycine + L-glutamate</text>
        <dbReference type="Rhea" id="RHEA:59468"/>
        <dbReference type="ChEBI" id="CHEBI:15377"/>
        <dbReference type="ChEBI" id="CHEBI:29985"/>
        <dbReference type="ChEBI" id="CHEBI:90779"/>
        <dbReference type="ChEBI" id="CHEBI:143103"/>
        <dbReference type="EC" id="3.4.19.13"/>
    </reaction>
</comment>
<dbReference type="PANTHER" id="PTHR43199">
    <property type="entry name" value="GLUTATHIONE HYDROLASE"/>
    <property type="match status" value="1"/>
</dbReference>
<evidence type="ECO:0000313" key="14">
    <source>
        <dbReference type="Proteomes" id="UP000663929"/>
    </source>
</evidence>
<dbReference type="KEGG" id="scor:J3U87_25060"/>
<feature type="signal peptide" evidence="12">
    <location>
        <begin position="1"/>
        <end position="24"/>
    </location>
</feature>
<dbReference type="InterPro" id="IPR043138">
    <property type="entry name" value="GGT_lsub"/>
</dbReference>
<sequence length="565" mass="61520">MNIGSTFMRLLVLSLLFQPLSLLAAIPDPVVGEHGMVASRSMIASQVGVDIMKQGGNAIDAAVAVGFALAVTYPSAGNLGGGGFMVVRLEDGKVVTLDFRETAPAAASRDMYLDEHGDVIKGQSTKTRKASGVPGTVDGLLRVLEKHGTLSRQQVLAPAIKLAREGFVLNRDLAGQFKNQLRFMKDYPASMKSFSKNGEPYQAGDLWKQPDLAKTLERISKKGSDGFYKGETAKLLVSEMKRGLGLISKKDLAKYESKWRDPIKGTYRGYDIWGMAPPSSGGVLVVQMLNMLEPHDVRAMGWGSAALIHLMIEAERRAYADRAEHLGDLDFVEVPLAKLTDKEYAQERMGDYSADKASDSEKIGAGSWPLESRETTHYSVVDGKGNAVACTTTLNWGYGNKIVVEGAGFLLNNEMDDFSVKANVPNTYGLLGRVANEIQPGKRMLSSMSPTIVSRDDELVLVTGSPGGSTIITTVLQVVVNTIDHEMDINDAVGLPRFHHQWKPNRIIFEPFAYSPDTRKLLEQRGHVDLMKSRWRLGDANSILVKDGELRGMSDPRNAGGAAGY</sequence>
<evidence type="ECO:0000256" key="4">
    <source>
        <dbReference type="ARBA" id="ARBA00022679"/>
    </source>
</evidence>
<evidence type="ECO:0000313" key="13">
    <source>
        <dbReference type="EMBL" id="QTD48866.1"/>
    </source>
</evidence>
<comment type="subunit">
    <text evidence="11">This enzyme consists of two polypeptide chains, which are synthesized in precursor form from a single polypeptide.</text>
</comment>
<evidence type="ECO:0000256" key="1">
    <source>
        <dbReference type="ARBA" id="ARBA00001049"/>
    </source>
</evidence>
<evidence type="ECO:0000256" key="12">
    <source>
        <dbReference type="SAM" id="SignalP"/>
    </source>
</evidence>
<gene>
    <name evidence="13" type="primary">ggt</name>
    <name evidence="13" type="ORF">J3U87_25060</name>
</gene>
<evidence type="ECO:0000256" key="2">
    <source>
        <dbReference type="ARBA" id="ARBA00001089"/>
    </source>
</evidence>
<feature type="binding site" evidence="10">
    <location>
        <position position="468"/>
    </location>
    <ligand>
        <name>L-glutamate</name>
        <dbReference type="ChEBI" id="CHEBI:29985"/>
    </ligand>
</feature>
<dbReference type="GO" id="GO:0036374">
    <property type="term" value="F:glutathione hydrolase activity"/>
    <property type="evidence" value="ECO:0007669"/>
    <property type="project" value="UniProtKB-UniRule"/>
</dbReference>
<comment type="similarity">
    <text evidence="3 11">Belongs to the gamma-glutamyltransferase family.</text>
</comment>
<dbReference type="GO" id="GO:0006751">
    <property type="term" value="P:glutathione catabolic process"/>
    <property type="evidence" value="ECO:0007669"/>
    <property type="project" value="UniProtKB-UniRule"/>
</dbReference>
<dbReference type="Pfam" id="PF01019">
    <property type="entry name" value="G_glu_transpept"/>
    <property type="match status" value="1"/>
</dbReference>
<dbReference type="GO" id="GO:0006750">
    <property type="term" value="P:glutathione biosynthetic process"/>
    <property type="evidence" value="ECO:0007669"/>
    <property type="project" value="UniProtKB-KW"/>
</dbReference>
<reference evidence="13" key="1">
    <citation type="submission" date="2021-03" db="EMBL/GenBank/DDBJ databases">
        <title>Acanthopleuribacteraceae sp. M133.</title>
        <authorList>
            <person name="Wang G."/>
        </authorList>
    </citation>
    <scope>NUCLEOTIDE SEQUENCE</scope>
    <source>
        <strain evidence="13">M133</strain>
    </source>
</reference>
<dbReference type="UniPathway" id="UPA00204"/>
<evidence type="ECO:0000256" key="8">
    <source>
        <dbReference type="ARBA" id="ARBA00047417"/>
    </source>
</evidence>
<dbReference type="PRINTS" id="PR01210">
    <property type="entry name" value="GGTRANSPTASE"/>
</dbReference>
<dbReference type="InterPro" id="IPR029055">
    <property type="entry name" value="Ntn_hydrolases_N"/>
</dbReference>
<evidence type="ECO:0000256" key="7">
    <source>
        <dbReference type="ARBA" id="ARBA00023315"/>
    </source>
</evidence>
<feature type="active site" description="Nucleophile" evidence="9">
    <location>
        <position position="375"/>
    </location>
</feature>
<evidence type="ECO:0000256" key="3">
    <source>
        <dbReference type="ARBA" id="ARBA00009381"/>
    </source>
</evidence>
<dbReference type="Proteomes" id="UP000663929">
    <property type="component" value="Chromosome"/>
</dbReference>
<dbReference type="Gene3D" id="1.10.246.130">
    <property type="match status" value="1"/>
</dbReference>
<dbReference type="InterPro" id="IPR051792">
    <property type="entry name" value="GGT_bact"/>
</dbReference>
<evidence type="ECO:0000256" key="9">
    <source>
        <dbReference type="PIRSR" id="PIRSR600101-1"/>
    </source>
</evidence>
<name>A0A8A4TG09_SULCO</name>
<keyword evidence="4 11" id="KW-0808">Transferase</keyword>
<feature type="binding site" evidence="10">
    <location>
        <position position="100"/>
    </location>
    <ligand>
        <name>L-glutamate</name>
        <dbReference type="ChEBI" id="CHEBI:29985"/>
    </ligand>
</feature>
<keyword evidence="14" id="KW-1185">Reference proteome</keyword>
<evidence type="ECO:0000256" key="6">
    <source>
        <dbReference type="ARBA" id="ARBA00023145"/>
    </source>
</evidence>
<dbReference type="EC" id="3.4.19.13" evidence="11"/>
<keyword evidence="11" id="KW-0317">Glutathione biosynthesis</keyword>
<dbReference type="NCBIfam" id="TIGR00066">
    <property type="entry name" value="g_glut_trans"/>
    <property type="match status" value="1"/>
</dbReference>
<protein>
    <recommendedName>
        <fullName evidence="11">Glutathione hydrolase proenzyme</fullName>
        <ecNumber evidence="11">2.3.2.2</ecNumber>
        <ecNumber evidence="11">3.4.19.13</ecNumber>
    </recommendedName>
    <component>
        <recommendedName>
            <fullName evidence="11">Glutathione hydrolase large chain</fullName>
        </recommendedName>
    </component>
    <component>
        <recommendedName>
            <fullName evidence="11">Glutathione hydrolase small chain</fullName>
        </recommendedName>
    </component>
</protein>
<dbReference type="AlphaFoldDB" id="A0A8A4TG09"/>
<feature type="binding site" evidence="10">
    <location>
        <position position="417"/>
    </location>
    <ligand>
        <name>L-glutamate</name>
        <dbReference type="ChEBI" id="CHEBI:29985"/>
    </ligand>
</feature>
<evidence type="ECO:0000256" key="11">
    <source>
        <dbReference type="RuleBase" id="RU368036"/>
    </source>
</evidence>
<feature type="chain" id="PRO_5035314357" description="Glutathione hydrolase proenzyme" evidence="12">
    <location>
        <begin position="25"/>
        <end position="565"/>
    </location>
</feature>
<comment type="pathway">
    <text evidence="11">Sulfur metabolism; glutathione metabolism.</text>
</comment>
<dbReference type="SUPFAM" id="SSF56235">
    <property type="entry name" value="N-terminal nucleophile aminohydrolases (Ntn hydrolases)"/>
    <property type="match status" value="1"/>
</dbReference>
<dbReference type="PROSITE" id="PS00462">
    <property type="entry name" value="G_GLU_TRANSPEPTIDASE"/>
    <property type="match status" value="1"/>
</dbReference>
<comment type="PTM">
    <text evidence="11">Cleaved by autocatalysis into a large and a small subunit.</text>
</comment>
<dbReference type="Gene3D" id="3.60.20.40">
    <property type="match status" value="1"/>
</dbReference>
<accession>A0A8A4TG09</accession>
<evidence type="ECO:0000256" key="5">
    <source>
        <dbReference type="ARBA" id="ARBA00022801"/>
    </source>
</evidence>
<keyword evidence="7 11" id="KW-0012">Acyltransferase</keyword>
<comment type="catalytic activity">
    <reaction evidence="8 11">
        <text>an N-terminal (5-L-glutamyl)-[peptide] + an alpha-amino acid = 5-L-glutamyl amino acid + an N-terminal L-alpha-aminoacyl-[peptide]</text>
        <dbReference type="Rhea" id="RHEA:23904"/>
        <dbReference type="Rhea" id="RHEA-COMP:9780"/>
        <dbReference type="Rhea" id="RHEA-COMP:9795"/>
        <dbReference type="ChEBI" id="CHEBI:77644"/>
        <dbReference type="ChEBI" id="CHEBI:78597"/>
        <dbReference type="ChEBI" id="CHEBI:78599"/>
        <dbReference type="ChEBI" id="CHEBI:78608"/>
        <dbReference type="EC" id="2.3.2.2"/>
    </reaction>
</comment>
<dbReference type="EC" id="2.3.2.2" evidence="11"/>
<proteinExistence type="inferred from homology"/>
<feature type="binding site" evidence="10">
    <location>
        <begin position="446"/>
        <end position="447"/>
    </location>
    <ligand>
        <name>L-glutamate</name>
        <dbReference type="ChEBI" id="CHEBI:29985"/>
    </ligand>
</feature>
<keyword evidence="12" id="KW-0732">Signal</keyword>
<dbReference type="InterPro" id="IPR000101">
    <property type="entry name" value="GGT_peptidase"/>
</dbReference>
<comment type="catalytic activity">
    <reaction evidence="2 11">
        <text>glutathione + H2O = L-cysteinylglycine + L-glutamate</text>
        <dbReference type="Rhea" id="RHEA:28807"/>
        <dbReference type="ChEBI" id="CHEBI:15377"/>
        <dbReference type="ChEBI" id="CHEBI:29985"/>
        <dbReference type="ChEBI" id="CHEBI:57925"/>
        <dbReference type="ChEBI" id="CHEBI:61694"/>
        <dbReference type="EC" id="3.4.19.13"/>
    </reaction>
</comment>
<dbReference type="EMBL" id="CP071793">
    <property type="protein sequence ID" value="QTD48866.1"/>
    <property type="molecule type" value="Genomic_DNA"/>
</dbReference>
<keyword evidence="5 11" id="KW-0378">Hydrolase</keyword>
<dbReference type="PANTHER" id="PTHR43199:SF1">
    <property type="entry name" value="GLUTATHIONE HYDROLASE PROENZYME"/>
    <property type="match status" value="1"/>
</dbReference>
<dbReference type="GO" id="GO:0103068">
    <property type="term" value="F:leukotriene C4 gamma-glutamyl transferase activity"/>
    <property type="evidence" value="ECO:0007669"/>
    <property type="project" value="UniProtKB-EC"/>
</dbReference>
<evidence type="ECO:0000256" key="10">
    <source>
        <dbReference type="PIRSR" id="PIRSR600101-2"/>
    </source>
</evidence>
<dbReference type="InterPro" id="IPR043137">
    <property type="entry name" value="GGT_ssub_C"/>
</dbReference>